<dbReference type="EMBL" id="LR828261">
    <property type="protein sequence ID" value="CAD0312550.1"/>
    <property type="molecule type" value="Genomic_DNA"/>
</dbReference>
<proteinExistence type="predicted"/>
<name>A0A6V7CAR2_9XANT</name>
<reference evidence="1" key="1">
    <citation type="submission" date="2020-07" db="EMBL/GenBank/DDBJ databases">
        <authorList>
            <person name="Pothier F. J."/>
        </authorList>
    </citation>
    <scope>NUCLEOTIDE SEQUENCE</scope>
    <source>
        <strain evidence="1">CFBP 2533</strain>
    </source>
</reference>
<gene>
    <name evidence="1" type="ORF">CFBP2533_11130</name>
</gene>
<dbReference type="AlphaFoldDB" id="A0A6V7CAR2"/>
<sequence>MFNIPNLHLTRKKPGEPWPLRFDSYSFDARY</sequence>
<organism evidence="1">
    <name type="scientific">Xanthomonas hortorum pv. pelargonii</name>
    <dbReference type="NCBI Taxonomy" id="453602"/>
    <lineage>
        <taxon>Bacteria</taxon>
        <taxon>Pseudomonadati</taxon>
        <taxon>Pseudomonadota</taxon>
        <taxon>Gammaproteobacteria</taxon>
        <taxon>Lysobacterales</taxon>
        <taxon>Lysobacteraceae</taxon>
        <taxon>Xanthomonas</taxon>
    </lineage>
</organism>
<protein>
    <submittedName>
        <fullName evidence="1">Uncharacterized protein</fullName>
    </submittedName>
</protein>
<dbReference type="EMBL" id="LR828261">
    <property type="protein sequence ID" value="CAD0312540.1"/>
    <property type="molecule type" value="Genomic_DNA"/>
</dbReference>
<evidence type="ECO:0000313" key="1">
    <source>
        <dbReference type="EMBL" id="CAD0312540.1"/>
    </source>
</evidence>
<accession>A0A6V7CAR2</accession>